<dbReference type="EMBL" id="RQYT01000088">
    <property type="protein sequence ID" value="RRD47053.1"/>
    <property type="molecule type" value="Genomic_DNA"/>
</dbReference>
<accession>A0A3P1WRB9</accession>
<dbReference type="OrthoDB" id="4451554at2"/>
<dbReference type="AlphaFoldDB" id="A0A3P1WRB9"/>
<feature type="compositionally biased region" description="Polar residues" evidence="1">
    <location>
        <begin position="311"/>
        <end position="322"/>
    </location>
</feature>
<dbReference type="Gene3D" id="3.40.50.300">
    <property type="entry name" value="P-loop containing nucleotide triphosphate hydrolases"/>
    <property type="match status" value="1"/>
</dbReference>
<sequence>MTEPMNEAARRTEEQVRSLVGQLAAEHSLPADPPKGSLWFRLGQAIAQAYVDRADREGVRGGRAIIMAGPPGAGKSKGVAAVRTALGPKEAERLGVVDDGFITVDADDVKQVLLGNPVAGLDVDPELVGQAREHWDRLIANHTPDPLADGRPLLRGELSTLVHQLSTDTANDAREQLMAEHVNITIEGTLQWMEPSGVGQGPRLVTALRTEQYTQVTIVAVDTPQPMCLEAAHQRWITPRSQGDVTARYTPPEAVTSMFTPNNTVSRCIDNARITHQLASTHAHFSQVNLFIAHRSPTSTVIEHIDRDGQSRSTTLQNSTPPAKTLPPRSPARNHPLQHNRITPSAPGLGR</sequence>
<evidence type="ECO:0008006" key="4">
    <source>
        <dbReference type="Google" id="ProtNLM"/>
    </source>
</evidence>
<gene>
    <name evidence="2" type="ORF">EII35_15300</name>
</gene>
<evidence type="ECO:0000313" key="3">
    <source>
        <dbReference type="Proteomes" id="UP000280935"/>
    </source>
</evidence>
<comment type="caution">
    <text evidence="2">The sequence shown here is derived from an EMBL/GenBank/DDBJ whole genome shotgun (WGS) entry which is preliminary data.</text>
</comment>
<evidence type="ECO:0000313" key="2">
    <source>
        <dbReference type="EMBL" id="RRD47053.1"/>
    </source>
</evidence>
<dbReference type="SUPFAM" id="SSF52540">
    <property type="entry name" value="P-loop containing nucleoside triphosphate hydrolases"/>
    <property type="match status" value="1"/>
</dbReference>
<name>A0A3P1WRB9_9ACTN</name>
<dbReference type="Proteomes" id="UP000280935">
    <property type="component" value="Unassembled WGS sequence"/>
</dbReference>
<feature type="region of interest" description="Disordered" evidence="1">
    <location>
        <begin position="307"/>
        <end position="351"/>
    </location>
</feature>
<evidence type="ECO:0000256" key="1">
    <source>
        <dbReference type="SAM" id="MobiDB-lite"/>
    </source>
</evidence>
<dbReference type="InterPro" id="IPR027417">
    <property type="entry name" value="P-loop_NTPase"/>
</dbReference>
<protein>
    <recommendedName>
        <fullName evidence="4">Zeta toxin domain-containing protein</fullName>
    </recommendedName>
</protein>
<proteinExistence type="predicted"/>
<reference evidence="2 3" key="1">
    <citation type="submission" date="2018-11" db="EMBL/GenBank/DDBJ databases">
        <title>Genomes From Bacteria Associated with the Canine Oral Cavity: a Test Case for Automated Genome-Based Taxonomic Assignment.</title>
        <authorList>
            <person name="Coil D.A."/>
            <person name="Jospin G."/>
            <person name="Darling A.E."/>
            <person name="Wallis C."/>
            <person name="Davis I.J."/>
            <person name="Harris S."/>
            <person name="Eisen J.A."/>
            <person name="Holcombe L.J."/>
            <person name="O'Flynn C."/>
        </authorList>
    </citation>
    <scope>NUCLEOTIDE SEQUENCE [LARGE SCALE GENOMIC DNA]</scope>
    <source>
        <strain evidence="2 3">OH2822_COT-296</strain>
    </source>
</reference>
<organism evidence="2 3">
    <name type="scientific">Arachnia propionica</name>
    <dbReference type="NCBI Taxonomy" id="1750"/>
    <lineage>
        <taxon>Bacteria</taxon>
        <taxon>Bacillati</taxon>
        <taxon>Actinomycetota</taxon>
        <taxon>Actinomycetes</taxon>
        <taxon>Propionibacteriales</taxon>
        <taxon>Propionibacteriaceae</taxon>
        <taxon>Arachnia</taxon>
    </lineage>
</organism>